<keyword evidence="1" id="KW-0472">Membrane</keyword>
<evidence type="ECO:0000313" key="3">
    <source>
        <dbReference type="Proteomes" id="UP000199233"/>
    </source>
</evidence>
<evidence type="ECO:0000256" key="1">
    <source>
        <dbReference type="SAM" id="Phobius"/>
    </source>
</evidence>
<feature type="transmembrane region" description="Helical" evidence="1">
    <location>
        <begin position="21"/>
        <end position="41"/>
    </location>
</feature>
<sequence length="249" mass="27259">MSPHRAQKRHRIGVLLHRWHHRAGLFAALFLIWLAVSGLLLNEHALLGLDSTRLDWPWLMRAYGLHGEQTPAFSAGSHYLLNNEGQTLLDGKPLALPIPEALGMVELGGLLYVATPMSLVLLKADDGQRIDELRAPPLPATPLRRLALHDNALLLEADQLYASADGESWQAVNLTSANWSQAQPLSEAQQAAAGLRPSLPLTRVLADLHSGQLFGTAGKRVIDLVALAAILLAVTGLWATLRRRHHRPH</sequence>
<dbReference type="OrthoDB" id="9204737at2"/>
<dbReference type="RefSeq" id="WP_093288543.1">
    <property type="nucleotide sequence ID" value="NZ_FOFS01000013.1"/>
</dbReference>
<dbReference type="InterPro" id="IPR005625">
    <property type="entry name" value="PepSY-ass_TM"/>
</dbReference>
<dbReference type="Pfam" id="PF03929">
    <property type="entry name" value="PepSY_TM"/>
    <property type="match status" value="1"/>
</dbReference>
<proteinExistence type="predicted"/>
<keyword evidence="1" id="KW-0812">Transmembrane</keyword>
<reference evidence="2 3" key="1">
    <citation type="submission" date="2016-10" db="EMBL/GenBank/DDBJ databases">
        <authorList>
            <person name="de Groot N.N."/>
        </authorList>
    </citation>
    <scope>NUCLEOTIDE SEQUENCE [LARGE SCALE GENOMIC DNA]</scope>
    <source>
        <strain evidence="2 3">DSM 25927</strain>
    </source>
</reference>
<evidence type="ECO:0000313" key="2">
    <source>
        <dbReference type="EMBL" id="SEQ97411.1"/>
    </source>
</evidence>
<feature type="transmembrane region" description="Helical" evidence="1">
    <location>
        <begin position="221"/>
        <end position="241"/>
    </location>
</feature>
<dbReference type="AlphaFoldDB" id="A0A1H9KE69"/>
<dbReference type="STRING" id="489703.SAMN04488038_11367"/>
<name>A0A1H9KE69_9GAMM</name>
<dbReference type="EMBL" id="FOFS01000013">
    <property type="protein sequence ID" value="SEQ97411.1"/>
    <property type="molecule type" value="Genomic_DNA"/>
</dbReference>
<protein>
    <submittedName>
        <fullName evidence="2">PepSY-associated TM region</fullName>
    </submittedName>
</protein>
<gene>
    <name evidence="2" type="ORF">SAMN04488038_11367</name>
</gene>
<dbReference type="Proteomes" id="UP000199233">
    <property type="component" value="Unassembled WGS sequence"/>
</dbReference>
<keyword evidence="1" id="KW-1133">Transmembrane helix</keyword>
<accession>A0A1H9KE69</accession>
<organism evidence="2 3">
    <name type="scientific">Solimonas aquatica</name>
    <dbReference type="NCBI Taxonomy" id="489703"/>
    <lineage>
        <taxon>Bacteria</taxon>
        <taxon>Pseudomonadati</taxon>
        <taxon>Pseudomonadota</taxon>
        <taxon>Gammaproteobacteria</taxon>
        <taxon>Nevskiales</taxon>
        <taxon>Nevskiaceae</taxon>
        <taxon>Solimonas</taxon>
    </lineage>
</organism>
<keyword evidence="3" id="KW-1185">Reference proteome</keyword>